<evidence type="ECO:0000313" key="3">
    <source>
        <dbReference type="Proteomes" id="UP001162031"/>
    </source>
</evidence>
<comment type="caution">
    <text evidence="2">The sequence shown here is derived from an EMBL/GenBank/DDBJ whole genome shotgun (WGS) entry which is preliminary data.</text>
</comment>
<dbReference type="AlphaFoldDB" id="A0AAV0U6J8"/>
<keyword evidence="3" id="KW-1185">Reference proteome</keyword>
<dbReference type="PANTHER" id="PTHR35213:SF3">
    <property type="entry name" value="MYB-LIKE DOMAIN-CONTAINING PROTEIN"/>
    <property type="match status" value="1"/>
</dbReference>
<dbReference type="EMBL" id="CANTFL010001164">
    <property type="protein sequence ID" value="CAI5732502.1"/>
    <property type="molecule type" value="Genomic_DNA"/>
</dbReference>
<dbReference type="Proteomes" id="UP001162031">
    <property type="component" value="Unassembled WGS sequence"/>
</dbReference>
<protein>
    <submittedName>
        <fullName evidence="2">Uncharacterized protein</fullName>
    </submittedName>
</protein>
<proteinExistence type="predicted"/>
<sequence>MLSSSSSAGRLVPTAMLLPPFARTPTTAVVELPVSIAAGCQRQKEIGCSSDDMQTPGSRVKHHTALPVYIETQVPCGSMPPQHGLIVRSPSSPSSFVTQSEVAEFGLTPLIEAAEQVGPLIAHTPPPLHGRPSTLKRSLLQTLPSIVQAMNDNSREISPMPKRSCFGSHAGPNVQAAYTCCDHPPVQGFFCSTTPQQRAQHWPNQRVKDQHVIPRVTDTIARSPSSAETKSVCAQRPLYMRTSVWEVVLATDVFPTDICLSAGAVVDRVSPRAPHMIDSRSKNLVEFVTKSAVKQSRRVVDDEGYDVAILNAVKSDTVLPPNVSVENLADDKSPYKPMRVSGKSPSLTSIPCYLPEQGSVHGTSRDKAFDPLSLRSIMNNESTGSPYCDASDLPESIASSYLARHRPGHRTPTKSNQQVLKRSDYSQHGIVRSGRWSMEEELYAKAMIEAFKSGFLPLHGNMSLRKFLSEVLVCHPMRISKKFVGYVRKYHWYRIASGKCDPKAKRQVLCELSRLERAFWISQQQSSEWLSGLRQDD</sequence>
<evidence type="ECO:0000256" key="1">
    <source>
        <dbReference type="SAM" id="MobiDB-lite"/>
    </source>
</evidence>
<gene>
    <name evidence="2" type="ORF">HBR001_LOCUS5540</name>
</gene>
<dbReference type="PANTHER" id="PTHR35213">
    <property type="entry name" value="RING-TYPE DOMAIN-CONTAINING PROTEIN-RELATED"/>
    <property type="match status" value="1"/>
</dbReference>
<feature type="region of interest" description="Disordered" evidence="1">
    <location>
        <begin position="404"/>
        <end position="424"/>
    </location>
</feature>
<organism evidence="2 3">
    <name type="scientific">Hyaloperonospora brassicae</name>
    <name type="common">Brassica downy mildew</name>
    <name type="synonym">Peronospora brassicae</name>
    <dbReference type="NCBI Taxonomy" id="162125"/>
    <lineage>
        <taxon>Eukaryota</taxon>
        <taxon>Sar</taxon>
        <taxon>Stramenopiles</taxon>
        <taxon>Oomycota</taxon>
        <taxon>Peronosporomycetes</taxon>
        <taxon>Peronosporales</taxon>
        <taxon>Peronosporaceae</taxon>
        <taxon>Hyaloperonospora</taxon>
    </lineage>
</organism>
<evidence type="ECO:0000313" key="2">
    <source>
        <dbReference type="EMBL" id="CAI5732502.1"/>
    </source>
</evidence>
<name>A0AAV0U6J8_HYABA</name>
<accession>A0AAV0U6J8</accession>
<reference evidence="2" key="1">
    <citation type="submission" date="2022-12" db="EMBL/GenBank/DDBJ databases">
        <authorList>
            <person name="Webb A."/>
        </authorList>
    </citation>
    <scope>NUCLEOTIDE SEQUENCE</scope>
    <source>
        <strain evidence="2">Hp1</strain>
    </source>
</reference>